<dbReference type="Gene3D" id="1.10.150.130">
    <property type="match status" value="1"/>
</dbReference>
<dbReference type="InterPro" id="IPR004107">
    <property type="entry name" value="Integrase_SAM-like_N"/>
</dbReference>
<comment type="caution">
    <text evidence="3">The sequence shown here is derived from an EMBL/GenBank/DDBJ whole genome shotgun (WGS) entry which is preliminary data.</text>
</comment>
<dbReference type="GO" id="GO:0003677">
    <property type="term" value="F:DNA binding"/>
    <property type="evidence" value="ECO:0007669"/>
    <property type="project" value="UniProtKB-KW"/>
</dbReference>
<protein>
    <recommendedName>
        <fullName evidence="2">Integrase SAM-like N-terminal domain-containing protein</fullName>
    </recommendedName>
</protein>
<dbReference type="EMBL" id="JAAFGW010000036">
    <property type="protein sequence ID" value="NDP47512.1"/>
    <property type="molecule type" value="Genomic_DNA"/>
</dbReference>
<organism evidence="3 4">
    <name type="scientific">Sulfuriferula multivorans</name>
    <dbReference type="NCBI Taxonomy" id="1559896"/>
    <lineage>
        <taxon>Bacteria</taxon>
        <taxon>Pseudomonadati</taxon>
        <taxon>Pseudomonadota</taxon>
        <taxon>Betaproteobacteria</taxon>
        <taxon>Nitrosomonadales</taxon>
        <taxon>Sulfuricellaceae</taxon>
        <taxon>Sulfuriferula</taxon>
    </lineage>
</organism>
<evidence type="ECO:0000259" key="2">
    <source>
        <dbReference type="Pfam" id="PF13495"/>
    </source>
</evidence>
<dbReference type="Proteomes" id="UP000483432">
    <property type="component" value="Unassembled WGS sequence"/>
</dbReference>
<accession>A0A7C9K9U1</accession>
<dbReference type="Pfam" id="PF13495">
    <property type="entry name" value="Phage_int_SAM_4"/>
    <property type="match status" value="1"/>
</dbReference>
<dbReference type="AlphaFoldDB" id="A0A7C9K9U1"/>
<name>A0A7C9K9U1_9PROT</name>
<evidence type="ECO:0000313" key="3">
    <source>
        <dbReference type="EMBL" id="NDP47512.1"/>
    </source>
</evidence>
<reference evidence="3 4" key="1">
    <citation type="submission" date="2019-09" db="EMBL/GenBank/DDBJ databases">
        <title>H2 Metabolism Revealed by Metagenomic Analysis in Subglacial Sediment of East Antarctica.</title>
        <authorList>
            <person name="Yang Z."/>
            <person name="Zhang Y."/>
            <person name="Lv Y."/>
            <person name="Yan W."/>
            <person name="Xiao X."/>
            <person name="Sun B."/>
            <person name="Ma H."/>
        </authorList>
    </citation>
    <scope>NUCLEOTIDE SEQUENCE [LARGE SCALE GENOMIC DNA]</scope>
    <source>
        <strain evidence="3">Bin2_2</strain>
    </source>
</reference>
<proteinExistence type="predicted"/>
<evidence type="ECO:0000256" key="1">
    <source>
        <dbReference type="ARBA" id="ARBA00023125"/>
    </source>
</evidence>
<sequence length="74" mass="8667">MQLKHCSLRTEQAYVQWAKRYLIFHGKRHPAEMKNQRVENSLAAALPHQTVHAVFPHTDFRCSLRQGMRRLLGA</sequence>
<feature type="domain" description="Integrase SAM-like N-terminal" evidence="2">
    <location>
        <begin position="1"/>
        <end position="42"/>
    </location>
</feature>
<dbReference type="InterPro" id="IPR010998">
    <property type="entry name" value="Integrase_recombinase_N"/>
</dbReference>
<evidence type="ECO:0000313" key="4">
    <source>
        <dbReference type="Proteomes" id="UP000483432"/>
    </source>
</evidence>
<keyword evidence="1" id="KW-0238">DNA-binding</keyword>
<dbReference type="GO" id="GO:0015074">
    <property type="term" value="P:DNA integration"/>
    <property type="evidence" value="ECO:0007669"/>
    <property type="project" value="InterPro"/>
</dbReference>
<gene>
    <name evidence="3" type="ORF">GZ085_03805</name>
</gene>